<dbReference type="SUPFAM" id="SSF54862">
    <property type="entry name" value="4Fe-4S ferredoxins"/>
    <property type="match status" value="1"/>
</dbReference>
<keyword evidence="3" id="KW-0411">Iron-sulfur</keyword>
<dbReference type="PROSITE" id="PS00198">
    <property type="entry name" value="4FE4S_FER_1"/>
    <property type="match status" value="1"/>
</dbReference>
<evidence type="ECO:0000256" key="1">
    <source>
        <dbReference type="ARBA" id="ARBA00022723"/>
    </source>
</evidence>
<dbReference type="InterPro" id="IPR036812">
    <property type="entry name" value="NAD(P)_OxRdtase_dom_sf"/>
</dbReference>
<proteinExistence type="predicted"/>
<protein>
    <submittedName>
        <fullName evidence="5">Predicted oxidoreductase of the aldo/keto reductase family</fullName>
    </submittedName>
</protein>
<dbReference type="OrthoDB" id="9773828at2"/>
<dbReference type="PRINTS" id="PR00069">
    <property type="entry name" value="ALDKETRDTASE"/>
</dbReference>
<dbReference type="SUPFAM" id="SSF51430">
    <property type="entry name" value="NAD(P)-linked oxidoreductase"/>
    <property type="match status" value="1"/>
</dbReference>
<dbReference type="GO" id="GO:0051536">
    <property type="term" value="F:iron-sulfur cluster binding"/>
    <property type="evidence" value="ECO:0007669"/>
    <property type="project" value="UniProtKB-KW"/>
</dbReference>
<dbReference type="InterPro" id="IPR017896">
    <property type="entry name" value="4Fe4S_Fe-S-bd"/>
</dbReference>
<dbReference type="Gene3D" id="3.20.20.100">
    <property type="entry name" value="NADP-dependent oxidoreductase domain"/>
    <property type="match status" value="1"/>
</dbReference>
<dbReference type="RefSeq" id="WP_088553962.1">
    <property type="nucleotide sequence ID" value="NZ_BDGJ01000090.1"/>
</dbReference>
<feature type="domain" description="4Fe-4S ferredoxin-type" evidence="4">
    <location>
        <begin position="289"/>
        <end position="315"/>
    </location>
</feature>
<organism evidence="5 6">
    <name type="scientific">Calderihabitans maritimus</name>
    <dbReference type="NCBI Taxonomy" id="1246530"/>
    <lineage>
        <taxon>Bacteria</taxon>
        <taxon>Bacillati</taxon>
        <taxon>Bacillota</taxon>
        <taxon>Clostridia</taxon>
        <taxon>Neomoorellales</taxon>
        <taxon>Calderihabitantaceae</taxon>
        <taxon>Calderihabitans</taxon>
    </lineage>
</organism>
<dbReference type="Proteomes" id="UP000197032">
    <property type="component" value="Unassembled WGS sequence"/>
</dbReference>
<name>A0A1Z5HT19_9FIRM</name>
<evidence type="ECO:0000259" key="4">
    <source>
        <dbReference type="PROSITE" id="PS51379"/>
    </source>
</evidence>
<dbReference type="InterPro" id="IPR020471">
    <property type="entry name" value="AKR"/>
</dbReference>
<dbReference type="AlphaFoldDB" id="A0A1Z5HT19"/>
<dbReference type="EMBL" id="BDGJ01000090">
    <property type="protein sequence ID" value="GAW92664.1"/>
    <property type="molecule type" value="Genomic_DNA"/>
</dbReference>
<dbReference type="Pfam" id="PF00248">
    <property type="entry name" value="Aldo_ket_red"/>
    <property type="match status" value="1"/>
</dbReference>
<dbReference type="GO" id="GO:0005829">
    <property type="term" value="C:cytosol"/>
    <property type="evidence" value="ECO:0007669"/>
    <property type="project" value="TreeGrafter"/>
</dbReference>
<evidence type="ECO:0000313" key="6">
    <source>
        <dbReference type="Proteomes" id="UP000197032"/>
    </source>
</evidence>
<dbReference type="Gene3D" id="3.30.70.20">
    <property type="match status" value="1"/>
</dbReference>
<keyword evidence="6" id="KW-1185">Reference proteome</keyword>
<evidence type="ECO:0000313" key="5">
    <source>
        <dbReference type="EMBL" id="GAW92664.1"/>
    </source>
</evidence>
<dbReference type="CDD" id="cd19100">
    <property type="entry name" value="AKR_unchar"/>
    <property type="match status" value="1"/>
</dbReference>
<dbReference type="PANTHER" id="PTHR42686">
    <property type="entry name" value="GH17980P-RELATED"/>
    <property type="match status" value="1"/>
</dbReference>
<dbReference type="InterPro" id="IPR017900">
    <property type="entry name" value="4Fe4S_Fe_S_CS"/>
</dbReference>
<feature type="domain" description="4Fe-4S ferredoxin-type" evidence="4">
    <location>
        <begin position="259"/>
        <end position="288"/>
    </location>
</feature>
<dbReference type="PROSITE" id="PS51379">
    <property type="entry name" value="4FE4S_FER_2"/>
    <property type="match status" value="2"/>
</dbReference>
<dbReference type="PANTHER" id="PTHR42686:SF1">
    <property type="entry name" value="GH17980P-RELATED"/>
    <property type="match status" value="1"/>
</dbReference>
<accession>A0A1Z5HT19</accession>
<dbReference type="GO" id="GO:0016491">
    <property type="term" value="F:oxidoreductase activity"/>
    <property type="evidence" value="ECO:0007669"/>
    <property type="project" value="InterPro"/>
</dbReference>
<dbReference type="InterPro" id="IPR023210">
    <property type="entry name" value="NADP_OxRdtase_dom"/>
</dbReference>
<evidence type="ECO:0000256" key="3">
    <source>
        <dbReference type="ARBA" id="ARBA00023014"/>
    </source>
</evidence>
<gene>
    <name evidence="5" type="ORF">KKC1_18150</name>
</gene>
<sequence length="315" mass="34747">MQYVRLGNTGLLVSRLCFGTLTIGPLQANLPLQEGVAVLRHALDSGINFIDTAKSYGTYRYIREALRYSKNKVIVATKSYDYTYTGMHQSVVEALEEMGLEYIDIFLLHEQESRLTLQGHRPALEYLLEAKEKGIVRAVGISSHSVEAVRAAAAMPEIDVIHPLVNQAGIGIRGGNLDDMLEAIKEAYRQGKGVYGMKALGGGHLISQVEEALKFAFSLPWVHSFAVGMQSIAEVEFNLALLEGRKPPPEVLRHLGGRRRFLHIEEWCQGCGSCVERCPWEALEIVNGRAQVDPGICVLCGYCGAVCPEFCIKVI</sequence>
<comment type="caution">
    <text evidence="5">The sequence shown here is derived from an EMBL/GenBank/DDBJ whole genome shotgun (WGS) entry which is preliminary data.</text>
</comment>
<reference evidence="6" key="1">
    <citation type="journal article" date="2017" name="Appl. Environ. Microbiol.">
        <title>Genomic analysis of Calderihabitans maritimus KKC1, a thermophilic hydrogenogenic carboxydotrophic bacterium isolated from marine sediment.</title>
        <authorList>
            <person name="Omae K."/>
            <person name="Yoneda Y."/>
            <person name="Fukuyama Y."/>
            <person name="Yoshida T."/>
            <person name="Sako Y."/>
        </authorList>
    </citation>
    <scope>NUCLEOTIDE SEQUENCE [LARGE SCALE GENOMIC DNA]</scope>
    <source>
        <strain evidence="6">KKC1</strain>
    </source>
</reference>
<dbReference type="Pfam" id="PF13237">
    <property type="entry name" value="Fer4_10"/>
    <property type="match status" value="1"/>
</dbReference>
<evidence type="ECO:0000256" key="2">
    <source>
        <dbReference type="ARBA" id="ARBA00023004"/>
    </source>
</evidence>
<keyword evidence="2" id="KW-0408">Iron</keyword>
<dbReference type="GO" id="GO:0046872">
    <property type="term" value="F:metal ion binding"/>
    <property type="evidence" value="ECO:0007669"/>
    <property type="project" value="UniProtKB-KW"/>
</dbReference>
<keyword evidence="1" id="KW-0479">Metal-binding</keyword>